<dbReference type="NCBIfam" id="NF003543">
    <property type="entry name" value="PRK05198.1"/>
    <property type="match status" value="1"/>
</dbReference>
<dbReference type="eggNOG" id="COG2877">
    <property type="taxonomic scope" value="Bacteria"/>
</dbReference>
<dbReference type="KEGG" id="tnr:Thena_0062"/>
<dbReference type="UniPathway" id="UPA00030"/>
<protein>
    <recommendedName>
        <fullName evidence="8">2-dehydro-3-deoxyphosphooctonate aldolase</fullName>
        <ecNumber evidence="8">2.5.1.55</ecNumber>
    </recommendedName>
    <alternativeName>
        <fullName evidence="8">3-deoxy-D-manno-octulosonic acid 8-phosphate synthase</fullName>
    </alternativeName>
    <alternativeName>
        <fullName evidence="8">KDO-8-phosphate synthase</fullName>
        <shortName evidence="8">KDO 8-P synthase</shortName>
        <shortName evidence="8">KDOPS</shortName>
    </alternativeName>
    <alternativeName>
        <fullName evidence="8">Phospho-2-dehydro-3-deoxyoctonate aldolase</fullName>
    </alternativeName>
</protein>
<dbReference type="Gene3D" id="3.20.20.70">
    <property type="entry name" value="Aldolase class I"/>
    <property type="match status" value="1"/>
</dbReference>
<dbReference type="InterPro" id="IPR013785">
    <property type="entry name" value="Aldolase_TIM"/>
</dbReference>
<keyword evidence="11" id="KW-1185">Reference proteome</keyword>
<evidence type="ECO:0000256" key="1">
    <source>
        <dbReference type="ARBA" id="ARBA00004496"/>
    </source>
</evidence>
<dbReference type="SUPFAM" id="SSF51569">
    <property type="entry name" value="Aldolase"/>
    <property type="match status" value="1"/>
</dbReference>
<comment type="pathway">
    <text evidence="3 8">Carbohydrate biosynthesis; 3-deoxy-D-manno-octulosonate biosynthesis; 3-deoxy-D-manno-octulosonate from D-ribulose 5-phosphate: step 2/3.</text>
</comment>
<evidence type="ECO:0000256" key="5">
    <source>
        <dbReference type="ARBA" id="ARBA00022490"/>
    </source>
</evidence>
<proteinExistence type="inferred from homology"/>
<comment type="similarity">
    <text evidence="4 8">Belongs to the KdsA family.</text>
</comment>
<keyword evidence="5 8" id="KW-0963">Cytoplasm</keyword>
<dbReference type="PANTHER" id="PTHR21057">
    <property type="entry name" value="PHOSPHO-2-DEHYDRO-3-DEOXYHEPTONATE ALDOLASE"/>
    <property type="match status" value="1"/>
</dbReference>
<dbReference type="Pfam" id="PF00793">
    <property type="entry name" value="DAHP_synth_1"/>
    <property type="match status" value="1"/>
</dbReference>
<name>M1E6S2_9BACT</name>
<dbReference type="AlphaFoldDB" id="M1E6S2"/>
<keyword evidence="6 8" id="KW-0808">Transferase</keyword>
<evidence type="ECO:0000256" key="6">
    <source>
        <dbReference type="ARBA" id="ARBA00022679"/>
    </source>
</evidence>
<dbReference type="RefSeq" id="WP_013755444.1">
    <property type="nucleotide sequence ID" value="NC_015499.1"/>
</dbReference>
<comment type="catalytic activity">
    <reaction evidence="7 8">
        <text>D-arabinose 5-phosphate + phosphoenolpyruvate + H2O = 3-deoxy-alpha-D-manno-2-octulosonate-8-phosphate + phosphate</text>
        <dbReference type="Rhea" id="RHEA:14053"/>
        <dbReference type="ChEBI" id="CHEBI:15377"/>
        <dbReference type="ChEBI" id="CHEBI:43474"/>
        <dbReference type="ChEBI" id="CHEBI:57693"/>
        <dbReference type="ChEBI" id="CHEBI:58702"/>
        <dbReference type="ChEBI" id="CHEBI:85985"/>
        <dbReference type="EC" id="2.5.1.55"/>
    </reaction>
</comment>
<dbReference type="NCBIfam" id="TIGR01362">
    <property type="entry name" value="KDO8P_synth"/>
    <property type="match status" value="1"/>
</dbReference>
<evidence type="ECO:0000256" key="2">
    <source>
        <dbReference type="ARBA" id="ARBA00004756"/>
    </source>
</evidence>
<dbReference type="EC" id="2.5.1.55" evidence="8"/>
<dbReference type="UniPathway" id="UPA00357">
    <property type="reaction ID" value="UER00474"/>
</dbReference>
<reference evidence="10 11" key="1">
    <citation type="submission" date="2011-04" db="EMBL/GenBank/DDBJ databases">
        <title>The complete genome of Thermodesulfobium narugense DSM 14796.</title>
        <authorList>
            <consortium name="US DOE Joint Genome Institute (JGI-PGF)"/>
            <person name="Lucas S."/>
            <person name="Han J."/>
            <person name="Lapidus A."/>
            <person name="Bruce D."/>
            <person name="Goodwin L."/>
            <person name="Pitluck S."/>
            <person name="Peters L."/>
            <person name="Kyrpides N."/>
            <person name="Mavromatis K."/>
            <person name="Pagani I."/>
            <person name="Ivanova N."/>
            <person name="Ovchinnikova G."/>
            <person name="Zhang X."/>
            <person name="Saunders L."/>
            <person name="Detter J.C."/>
            <person name="Tapia R."/>
            <person name="Han C."/>
            <person name="Land M."/>
            <person name="Hauser L."/>
            <person name="Markowitz V."/>
            <person name="Cheng J.-F."/>
            <person name="Hugenholtz P."/>
            <person name="Woyke T."/>
            <person name="Wu D."/>
            <person name="Spring S."/>
            <person name="Schroeder M."/>
            <person name="Brambilla E."/>
            <person name="Klenk H.-P."/>
            <person name="Eisen J.A."/>
        </authorList>
    </citation>
    <scope>NUCLEOTIDE SEQUENCE [LARGE SCALE GENOMIC DNA]</scope>
    <source>
        <strain evidence="10 11">DSM 14796</strain>
    </source>
</reference>
<accession>M1E6S2</accession>
<dbReference type="InterPro" id="IPR006218">
    <property type="entry name" value="DAHP1/KDSA"/>
</dbReference>
<organism evidence="10 11">
    <name type="scientific">Thermodesulfobium narugense DSM 14796</name>
    <dbReference type="NCBI Taxonomy" id="747365"/>
    <lineage>
        <taxon>Bacteria</taxon>
        <taxon>Pseudomonadati</taxon>
        <taxon>Thermodesulfobiota</taxon>
        <taxon>Thermodesulfobiia</taxon>
        <taxon>Thermodesulfobiales</taxon>
        <taxon>Thermodesulfobiaceae</taxon>
        <taxon>Thermodesulfobium</taxon>
    </lineage>
</organism>
<dbReference type="Proteomes" id="UP000011765">
    <property type="component" value="Chromosome"/>
</dbReference>
<dbReference type="InterPro" id="IPR006269">
    <property type="entry name" value="KDO8P_synthase"/>
</dbReference>
<evidence type="ECO:0000259" key="9">
    <source>
        <dbReference type="Pfam" id="PF00793"/>
    </source>
</evidence>
<evidence type="ECO:0000256" key="4">
    <source>
        <dbReference type="ARBA" id="ARBA00010499"/>
    </source>
</evidence>
<comment type="pathway">
    <text evidence="2">Bacterial outer membrane biogenesis; lipopolysaccharide biosynthesis.</text>
</comment>
<dbReference type="STRING" id="747365.Thena_0062"/>
<gene>
    <name evidence="8" type="primary">kdsA</name>
    <name evidence="10" type="ORF">Thena_0062</name>
</gene>
<dbReference type="HAMAP" id="MF_00056">
    <property type="entry name" value="KDO8P_synth"/>
    <property type="match status" value="1"/>
</dbReference>
<dbReference type="GO" id="GO:0019294">
    <property type="term" value="P:keto-3-deoxy-D-manno-octulosonic acid biosynthetic process"/>
    <property type="evidence" value="ECO:0007669"/>
    <property type="project" value="UniProtKB-UniRule"/>
</dbReference>
<evidence type="ECO:0000313" key="10">
    <source>
        <dbReference type="EMBL" id="AEE13714.1"/>
    </source>
</evidence>
<dbReference type="GO" id="GO:0005737">
    <property type="term" value="C:cytoplasm"/>
    <property type="evidence" value="ECO:0007669"/>
    <property type="project" value="UniProtKB-SubCell"/>
</dbReference>
<dbReference type="GO" id="GO:0008676">
    <property type="term" value="F:3-deoxy-8-phosphooctulonate synthase activity"/>
    <property type="evidence" value="ECO:0007669"/>
    <property type="project" value="UniProtKB-UniRule"/>
</dbReference>
<comment type="subcellular location">
    <subcellularLocation>
        <location evidence="1 8">Cytoplasm</location>
    </subcellularLocation>
</comment>
<dbReference type="OrthoDB" id="9780456at2"/>
<sequence length="272" mass="29713">MFKINDVEIGGKDLFFILGPCVIESEEHVIKMANIIKEISKSLNIQVIFKSSYDKANRTSLSSYRGPGIKEGLRILERVKKEVGLPITTDVHSVEEVTLASKVIDLIQLPAFLCRQTDLLVSAGKAKRPVNIKKGQFVAPHSIGPMIEKVKSTGEERVCITERGYTFGYNNLVVDMRSIQIMKSFNIPVIFDATHSVQLPGGLGDSSGGEKQFVPTLARSAVAAGADGVFMECHDCPECALCDGPNSMPVNEVEDLLKSLIAIKSAINSYIR</sequence>
<feature type="domain" description="DAHP synthetase I/KDSA" evidence="9">
    <location>
        <begin position="6"/>
        <end position="266"/>
    </location>
</feature>
<evidence type="ECO:0000313" key="11">
    <source>
        <dbReference type="Proteomes" id="UP000011765"/>
    </source>
</evidence>
<evidence type="ECO:0000256" key="7">
    <source>
        <dbReference type="ARBA" id="ARBA00049112"/>
    </source>
</evidence>
<dbReference type="HOGENOM" id="CLU_036666_0_0_9"/>
<evidence type="ECO:0000256" key="3">
    <source>
        <dbReference type="ARBA" id="ARBA00004845"/>
    </source>
</evidence>
<evidence type="ECO:0000256" key="8">
    <source>
        <dbReference type="HAMAP-Rule" id="MF_00056"/>
    </source>
</evidence>
<keyword evidence="8" id="KW-0448">Lipopolysaccharide biosynthesis</keyword>
<dbReference type="EMBL" id="CP002690">
    <property type="protein sequence ID" value="AEE13714.1"/>
    <property type="molecule type" value="Genomic_DNA"/>
</dbReference>